<feature type="domain" description="VWFA" evidence="2">
    <location>
        <begin position="98"/>
        <end position="280"/>
    </location>
</feature>
<evidence type="ECO:0000313" key="3">
    <source>
        <dbReference type="EMBL" id="MFD1293744.1"/>
    </source>
</evidence>
<dbReference type="InterPro" id="IPR002035">
    <property type="entry name" value="VWF_A"/>
</dbReference>
<keyword evidence="1" id="KW-0472">Membrane</keyword>
<dbReference type="SUPFAM" id="SSF53300">
    <property type="entry name" value="vWA-like"/>
    <property type="match status" value="1"/>
</dbReference>
<feature type="transmembrane region" description="Helical" evidence="1">
    <location>
        <begin position="63"/>
        <end position="81"/>
    </location>
</feature>
<evidence type="ECO:0000313" key="4">
    <source>
        <dbReference type="Proteomes" id="UP001597241"/>
    </source>
</evidence>
<feature type="transmembrane region" description="Helical" evidence="1">
    <location>
        <begin position="299"/>
        <end position="321"/>
    </location>
</feature>
<evidence type="ECO:0000256" key="1">
    <source>
        <dbReference type="SAM" id="Phobius"/>
    </source>
</evidence>
<dbReference type="InterPro" id="IPR036465">
    <property type="entry name" value="vWFA_dom_sf"/>
</dbReference>
<dbReference type="PROSITE" id="PS50234">
    <property type="entry name" value="VWFA"/>
    <property type="match status" value="1"/>
</dbReference>
<dbReference type="PANTHER" id="PTHR22550">
    <property type="entry name" value="SPORE GERMINATION PROTEIN"/>
    <property type="match status" value="1"/>
</dbReference>
<organism evidence="3 4">
    <name type="scientific">Lutibacter holmesii</name>
    <dbReference type="NCBI Taxonomy" id="1137985"/>
    <lineage>
        <taxon>Bacteria</taxon>
        <taxon>Pseudomonadati</taxon>
        <taxon>Bacteroidota</taxon>
        <taxon>Flavobacteriia</taxon>
        <taxon>Flavobacteriales</taxon>
        <taxon>Flavobacteriaceae</taxon>
        <taxon>Lutibacter</taxon>
    </lineage>
</organism>
<dbReference type="Pfam" id="PF00092">
    <property type="entry name" value="VWA"/>
    <property type="match status" value="1"/>
</dbReference>
<keyword evidence="4" id="KW-1185">Reference proteome</keyword>
<name>A0ABW3WMU7_9FLAO</name>
<proteinExistence type="predicted"/>
<dbReference type="InterPro" id="IPR050768">
    <property type="entry name" value="UPF0353/GerABKA_families"/>
</dbReference>
<dbReference type="PANTHER" id="PTHR22550:SF18">
    <property type="entry name" value="VWFA DOMAIN-CONTAINING PROTEIN"/>
    <property type="match status" value="1"/>
</dbReference>
<protein>
    <submittedName>
        <fullName evidence="3">VWA domain-containing protein</fullName>
    </submittedName>
</protein>
<keyword evidence="1" id="KW-0812">Transmembrane</keyword>
<reference evidence="4" key="1">
    <citation type="journal article" date="2019" name="Int. J. Syst. Evol. Microbiol.">
        <title>The Global Catalogue of Microorganisms (GCM) 10K type strain sequencing project: providing services to taxonomists for standard genome sequencing and annotation.</title>
        <authorList>
            <consortium name="The Broad Institute Genomics Platform"/>
            <consortium name="The Broad Institute Genome Sequencing Center for Infectious Disease"/>
            <person name="Wu L."/>
            <person name="Ma J."/>
        </authorList>
    </citation>
    <scope>NUCLEOTIDE SEQUENCE [LARGE SCALE GENOMIC DNA]</scope>
    <source>
        <strain evidence="4">CCUG 62221</strain>
    </source>
</reference>
<evidence type="ECO:0000259" key="2">
    <source>
        <dbReference type="PROSITE" id="PS50234"/>
    </source>
</evidence>
<keyword evidence="1" id="KW-1133">Transmembrane helix</keyword>
<sequence>MPENFEIAHIWVFWLLPLPFLIYWLLPPLRLKSASLSMPNFGKVQEYTGEKPRSSAMIKRRNFFSFTILTLIWICLLGALSSPQLVADPEMKVKTSRNFLVVADISFSMAQKDWVDNGQKVRRWDGVKSVMHEFISKREGDRMGLIFFGSSAYIQAPFTPDLVTVDAMLEEADVGMAGQMTNIGKAIVKGIEMFDQDTIKTKVMLLLTDGIDAGTEILPLDAADMAKKDSIMVYTIGIGDPNSGSSDLDEKTLVEISEMTNAQYFRAIDTERLNEIYDELNRLEPIEYEEEEFKPKTLLFYYPLAVALFLAIFQSLILSIYKVFHQFKNKNNND</sequence>
<dbReference type="SMART" id="SM00327">
    <property type="entry name" value="VWA"/>
    <property type="match status" value="1"/>
</dbReference>
<comment type="caution">
    <text evidence="3">The sequence shown here is derived from an EMBL/GenBank/DDBJ whole genome shotgun (WGS) entry which is preliminary data.</text>
</comment>
<dbReference type="Gene3D" id="3.40.50.410">
    <property type="entry name" value="von Willebrand factor, type A domain"/>
    <property type="match status" value="1"/>
</dbReference>
<dbReference type="EMBL" id="JBHTMV010000003">
    <property type="protein sequence ID" value="MFD1293744.1"/>
    <property type="molecule type" value="Genomic_DNA"/>
</dbReference>
<dbReference type="Proteomes" id="UP001597241">
    <property type="component" value="Unassembled WGS sequence"/>
</dbReference>
<gene>
    <name evidence="3" type="ORF">ACFQ5N_07855</name>
</gene>
<dbReference type="RefSeq" id="WP_386808935.1">
    <property type="nucleotide sequence ID" value="NZ_JBHTMV010000003.1"/>
</dbReference>
<feature type="transmembrane region" description="Helical" evidence="1">
    <location>
        <begin position="6"/>
        <end position="26"/>
    </location>
</feature>
<accession>A0ABW3WMU7</accession>